<feature type="non-terminal residue" evidence="2">
    <location>
        <position position="74"/>
    </location>
</feature>
<feature type="domain" description="COMMD8 helical N-terminal" evidence="1">
    <location>
        <begin position="12"/>
        <end position="74"/>
    </location>
</feature>
<comment type="caution">
    <text evidence="2">The sequence shown here is derived from an EMBL/GenBank/DDBJ whole genome shotgun (WGS) entry which is preliminary data.</text>
</comment>
<protein>
    <recommendedName>
        <fullName evidence="1">COMMD8 helical N-terminal domain-containing protein</fullName>
    </recommendedName>
</protein>
<evidence type="ECO:0000313" key="3">
    <source>
        <dbReference type="Proteomes" id="UP001066276"/>
    </source>
</evidence>
<reference evidence="2" key="1">
    <citation type="journal article" date="2022" name="bioRxiv">
        <title>Sequencing and chromosome-scale assembly of the giantPleurodeles waltlgenome.</title>
        <authorList>
            <person name="Brown T."/>
            <person name="Elewa A."/>
            <person name="Iarovenko S."/>
            <person name="Subramanian E."/>
            <person name="Araus A.J."/>
            <person name="Petzold A."/>
            <person name="Susuki M."/>
            <person name="Suzuki K.-i.T."/>
            <person name="Hayashi T."/>
            <person name="Toyoda A."/>
            <person name="Oliveira C."/>
            <person name="Osipova E."/>
            <person name="Leigh N.D."/>
            <person name="Simon A."/>
            <person name="Yun M.H."/>
        </authorList>
    </citation>
    <scope>NUCLEOTIDE SEQUENCE</scope>
    <source>
        <strain evidence="2">20211129_DDA</strain>
        <tissue evidence="2">Liver</tissue>
    </source>
</reference>
<accession>A0AAV7WS65</accession>
<organism evidence="2 3">
    <name type="scientific">Pleurodeles waltl</name>
    <name type="common">Iberian ribbed newt</name>
    <dbReference type="NCBI Taxonomy" id="8319"/>
    <lineage>
        <taxon>Eukaryota</taxon>
        <taxon>Metazoa</taxon>
        <taxon>Chordata</taxon>
        <taxon>Craniata</taxon>
        <taxon>Vertebrata</taxon>
        <taxon>Euteleostomi</taxon>
        <taxon>Amphibia</taxon>
        <taxon>Batrachia</taxon>
        <taxon>Caudata</taxon>
        <taxon>Salamandroidea</taxon>
        <taxon>Salamandridae</taxon>
        <taxon>Pleurodelinae</taxon>
        <taxon>Pleurodeles</taxon>
    </lineage>
</organism>
<dbReference type="EMBL" id="JANPWB010000001">
    <property type="protein sequence ID" value="KAJ1214995.1"/>
    <property type="molecule type" value="Genomic_DNA"/>
</dbReference>
<proteinExistence type="predicted"/>
<evidence type="ECO:0000259" key="1">
    <source>
        <dbReference type="Pfam" id="PF22838"/>
    </source>
</evidence>
<dbReference type="InterPro" id="IPR055184">
    <property type="entry name" value="COMMD8_HN"/>
</dbReference>
<name>A0AAV7WS65_PLEWA</name>
<dbReference type="AlphaFoldDB" id="A0AAV7WS65"/>
<evidence type="ECO:0000313" key="2">
    <source>
        <dbReference type="EMBL" id="KAJ1214995.1"/>
    </source>
</evidence>
<dbReference type="Proteomes" id="UP001066276">
    <property type="component" value="Chromosome 1_1"/>
</dbReference>
<gene>
    <name evidence="2" type="ORF">NDU88_002605</name>
</gene>
<sequence length="74" mass="8263">CYSGTAGMLELLEKLPVSQSPQFFHKIVDGICGHAHPRFQDYGTVWTLAEWLGVLDETTHFLEAVVGKNVSEEE</sequence>
<feature type="non-terminal residue" evidence="2">
    <location>
        <position position="1"/>
    </location>
</feature>
<dbReference type="Pfam" id="PF22838">
    <property type="entry name" value="COMMD8_HN"/>
    <property type="match status" value="1"/>
</dbReference>
<keyword evidence="3" id="KW-1185">Reference proteome</keyword>